<accession>A0A0F9UIE8</accession>
<organism evidence="1">
    <name type="scientific">marine sediment metagenome</name>
    <dbReference type="NCBI Taxonomy" id="412755"/>
    <lineage>
        <taxon>unclassified sequences</taxon>
        <taxon>metagenomes</taxon>
        <taxon>ecological metagenomes</taxon>
    </lineage>
</organism>
<reference evidence="1" key="1">
    <citation type="journal article" date="2015" name="Nature">
        <title>Complex archaea that bridge the gap between prokaryotes and eukaryotes.</title>
        <authorList>
            <person name="Spang A."/>
            <person name="Saw J.H."/>
            <person name="Jorgensen S.L."/>
            <person name="Zaremba-Niedzwiedzka K."/>
            <person name="Martijn J."/>
            <person name="Lind A.E."/>
            <person name="van Eijk R."/>
            <person name="Schleper C."/>
            <person name="Guy L."/>
            <person name="Ettema T.J."/>
        </authorList>
    </citation>
    <scope>NUCLEOTIDE SEQUENCE</scope>
</reference>
<comment type="caution">
    <text evidence="1">The sequence shown here is derived from an EMBL/GenBank/DDBJ whole genome shotgun (WGS) entry which is preliminary data.</text>
</comment>
<name>A0A0F9UIE8_9ZZZZ</name>
<sequence length="104" mass="11813">MRQVKVKLLIDIDWEGELDVRGTMRSPNWKPGSTLADAYSIRALVSDNPINGEYHAKVQTLLDETDLDCSIFELSDFNNGQIFRGDIPIVEITCWLDTQPAPYQ</sequence>
<evidence type="ECO:0000313" key="1">
    <source>
        <dbReference type="EMBL" id="KKN61016.1"/>
    </source>
</evidence>
<gene>
    <name evidence="1" type="ORF">LCGC14_0526410</name>
</gene>
<protein>
    <submittedName>
        <fullName evidence="1">Uncharacterized protein</fullName>
    </submittedName>
</protein>
<proteinExistence type="predicted"/>
<dbReference type="AlphaFoldDB" id="A0A0F9UIE8"/>
<dbReference type="EMBL" id="LAZR01000675">
    <property type="protein sequence ID" value="KKN61016.1"/>
    <property type="molecule type" value="Genomic_DNA"/>
</dbReference>